<dbReference type="GO" id="GO:0005576">
    <property type="term" value="C:extracellular region"/>
    <property type="evidence" value="ECO:0007669"/>
    <property type="project" value="TreeGrafter"/>
</dbReference>
<dbReference type="KEGG" id="kphy:AOZ06_37895"/>
<dbReference type="AlphaFoldDB" id="A0A0N7F5W5"/>
<dbReference type="Pfam" id="PF11887">
    <property type="entry name" value="Mce4_CUP1"/>
    <property type="match status" value="1"/>
</dbReference>
<dbReference type="NCBIfam" id="TIGR00996">
    <property type="entry name" value="Mtu_fam_mce"/>
    <property type="match status" value="1"/>
</dbReference>
<evidence type="ECO:0000313" key="3">
    <source>
        <dbReference type="EMBL" id="ALG15367.1"/>
    </source>
</evidence>
<dbReference type="Pfam" id="PF02470">
    <property type="entry name" value="MlaD"/>
    <property type="match status" value="1"/>
</dbReference>
<name>A0A0N7F5W5_9PSEU</name>
<accession>A0A0N7F5W5</accession>
<dbReference type="RefSeq" id="WP_054297221.1">
    <property type="nucleotide sequence ID" value="NZ_CP012752.1"/>
</dbReference>
<dbReference type="InterPro" id="IPR052336">
    <property type="entry name" value="MlaD_Phospholipid_Transporter"/>
</dbReference>
<evidence type="ECO:0000313" key="4">
    <source>
        <dbReference type="Proteomes" id="UP000063699"/>
    </source>
</evidence>
<sequence length="333" mass="34782">MRGKYLKIGALVAVVAVLAVTVAMVTGRDAKLVYAYFTSAVGVYPGSDVRVLGVAVGRIDAVEPMGEQVRVTMALDRGTAVPADANALVVTPSLVSDRYVQLAPVYQGGEQIADGAVIPAPKTVVPVELDELFGSLDKLTTALGPQGANSGGALSEFIEAGAKNLDGNGQQLNQTIRELGKASRTLSGSQEDLFGTVDTVQKFTTMLAANDTQVRTFNNQLAQVSGILADERDAFGAALRELAGVLDQVRAFVEDNRGRVKSNVDKLTGVTKVLADQKASLSEALDTAPLALGNLLKAYDPATKTIDGRADILEFSGASPQRALLPMPLAGGR</sequence>
<feature type="domain" description="Mammalian cell entry C-terminal" evidence="2">
    <location>
        <begin position="110"/>
        <end position="288"/>
    </location>
</feature>
<dbReference type="InterPro" id="IPR005693">
    <property type="entry name" value="Mce"/>
</dbReference>
<dbReference type="PANTHER" id="PTHR33371:SF4">
    <property type="entry name" value="INTERMEMBRANE PHOSPHOLIPID TRANSPORT SYSTEM BINDING PROTEIN MLAD"/>
    <property type="match status" value="1"/>
</dbReference>
<dbReference type="STRING" id="860235.AOZ06_37895"/>
<dbReference type="InterPro" id="IPR003399">
    <property type="entry name" value="Mce/MlaD"/>
</dbReference>
<proteinExistence type="predicted"/>
<evidence type="ECO:0000259" key="2">
    <source>
        <dbReference type="Pfam" id="PF11887"/>
    </source>
</evidence>
<reference evidence="3 4" key="1">
    <citation type="submission" date="2015-07" db="EMBL/GenBank/DDBJ databases">
        <title>Genome sequencing of Kibdelosporangium phytohabitans.</title>
        <authorList>
            <person name="Qin S."/>
            <person name="Xing K."/>
        </authorList>
    </citation>
    <scope>NUCLEOTIDE SEQUENCE [LARGE SCALE GENOMIC DNA]</scope>
    <source>
        <strain evidence="3 4">KLBMP1111</strain>
    </source>
</reference>
<dbReference type="InterPro" id="IPR024516">
    <property type="entry name" value="Mce_C"/>
</dbReference>
<dbReference type="EMBL" id="CP012752">
    <property type="protein sequence ID" value="ALG15367.1"/>
    <property type="molecule type" value="Genomic_DNA"/>
</dbReference>
<dbReference type="Proteomes" id="UP000063699">
    <property type="component" value="Chromosome"/>
</dbReference>
<dbReference type="OrthoDB" id="4516955at2"/>
<evidence type="ECO:0000259" key="1">
    <source>
        <dbReference type="Pfam" id="PF02470"/>
    </source>
</evidence>
<gene>
    <name evidence="3" type="ORF">AOZ06_37895</name>
</gene>
<protein>
    <submittedName>
        <fullName evidence="3">ABC transporter substrate-binding protein</fullName>
    </submittedName>
</protein>
<organism evidence="3 4">
    <name type="scientific">Kibdelosporangium phytohabitans</name>
    <dbReference type="NCBI Taxonomy" id="860235"/>
    <lineage>
        <taxon>Bacteria</taxon>
        <taxon>Bacillati</taxon>
        <taxon>Actinomycetota</taxon>
        <taxon>Actinomycetes</taxon>
        <taxon>Pseudonocardiales</taxon>
        <taxon>Pseudonocardiaceae</taxon>
        <taxon>Kibdelosporangium</taxon>
    </lineage>
</organism>
<feature type="domain" description="Mce/MlaD" evidence="1">
    <location>
        <begin position="32"/>
        <end position="104"/>
    </location>
</feature>
<dbReference type="PANTHER" id="PTHR33371">
    <property type="entry name" value="INTERMEMBRANE PHOSPHOLIPID TRANSPORT SYSTEM BINDING PROTEIN MLAD-RELATED"/>
    <property type="match status" value="1"/>
</dbReference>
<keyword evidence="4" id="KW-1185">Reference proteome</keyword>